<protein>
    <submittedName>
        <fullName evidence="4">Enamine deaminase RidA (YjgF/YER057c/UK114 family)</fullName>
    </submittedName>
</protein>
<reference evidence="4 5" key="1">
    <citation type="journal article" date="2015" name="Stand. Genomic Sci.">
        <title>Genomic Encyclopedia of Bacterial and Archaeal Type Strains, Phase III: the genomes of soil and plant-associated and newly described type strains.</title>
        <authorList>
            <person name="Whitman W.B."/>
            <person name="Woyke T."/>
            <person name="Klenk H.P."/>
            <person name="Zhou Y."/>
            <person name="Lilburn T.G."/>
            <person name="Beck B.J."/>
            <person name="De Vos P."/>
            <person name="Vandamme P."/>
            <person name="Eisen J.A."/>
            <person name="Garrity G."/>
            <person name="Hugenholtz P."/>
            <person name="Kyrpides N.C."/>
        </authorList>
    </citation>
    <scope>NUCLEOTIDE SEQUENCE [LARGE SCALE GENOMIC DNA]</scope>
    <source>
        <strain evidence="4 5">CECT 7306</strain>
    </source>
</reference>
<dbReference type="AlphaFoldDB" id="A0A3N1GWI8"/>
<dbReference type="Proteomes" id="UP000276232">
    <property type="component" value="Unassembled WGS sequence"/>
</dbReference>
<evidence type="ECO:0000313" key="5">
    <source>
        <dbReference type="Proteomes" id="UP000276232"/>
    </source>
</evidence>
<comment type="similarity">
    <text evidence="1">Belongs to the RutC family.</text>
</comment>
<dbReference type="SUPFAM" id="SSF55298">
    <property type="entry name" value="YjgF-like"/>
    <property type="match status" value="1"/>
</dbReference>
<dbReference type="GO" id="GO:0019239">
    <property type="term" value="F:deaminase activity"/>
    <property type="evidence" value="ECO:0007669"/>
    <property type="project" value="TreeGrafter"/>
</dbReference>
<dbReference type="InterPro" id="IPR006175">
    <property type="entry name" value="YjgF/YER057c/UK114"/>
</dbReference>
<proteinExistence type="inferred from homology"/>
<dbReference type="PANTHER" id="PTHR11803">
    <property type="entry name" value="2-IMINOBUTANOATE/2-IMINOPROPANOATE DEAMINASE RIDA"/>
    <property type="match status" value="1"/>
</dbReference>
<sequence length="236" mass="23925">MPTTSPSPRPADRRARRRRLPARRALVAGALALTLTGGAAVTAVAGGRTPAPPSRGAVQNLPAGSANPMIANGTTIGPLVTTYKSSGTGPGRLNPAGAAGTPESYVDASFFPGGTLPAGVTITEAQGLNALARIEANLASVGLGLDDVITMRVFVDAPPGAAVADYAGFNRAYRQYFANVDLVTGATLPQPVGSAAPTPPLVVNAQRPSRSLMEVASLPVAGWLVEIEVDAVVGRR</sequence>
<comment type="caution">
    <text evidence="4">The sequence shown here is derived from an EMBL/GenBank/DDBJ whole genome shotgun (WGS) entry which is preliminary data.</text>
</comment>
<dbReference type="PANTHER" id="PTHR11803:SF59">
    <property type="entry name" value="ENDORIBONUCLEASE"/>
    <property type="match status" value="1"/>
</dbReference>
<dbReference type="Pfam" id="PF01042">
    <property type="entry name" value="Ribonuc_L-PSP"/>
    <property type="match status" value="1"/>
</dbReference>
<feature type="chain" id="PRO_5038809001" evidence="3">
    <location>
        <begin position="40"/>
        <end position="236"/>
    </location>
</feature>
<keyword evidence="3" id="KW-0732">Signal</keyword>
<keyword evidence="5" id="KW-1185">Reference proteome</keyword>
<dbReference type="EMBL" id="RJKN01000006">
    <property type="protein sequence ID" value="ROP34621.1"/>
    <property type="molecule type" value="Genomic_DNA"/>
</dbReference>
<feature type="region of interest" description="Disordered" evidence="2">
    <location>
        <begin position="81"/>
        <end position="100"/>
    </location>
</feature>
<dbReference type="GO" id="GO:0005829">
    <property type="term" value="C:cytosol"/>
    <property type="evidence" value="ECO:0007669"/>
    <property type="project" value="TreeGrafter"/>
</dbReference>
<dbReference type="Gene3D" id="3.30.1330.40">
    <property type="entry name" value="RutC-like"/>
    <property type="match status" value="1"/>
</dbReference>
<dbReference type="InterPro" id="IPR019897">
    <property type="entry name" value="RidA_CS"/>
</dbReference>
<accession>A0A3N1GWI8</accession>
<organism evidence="4 5">
    <name type="scientific">Pseudokineococcus lusitanus</name>
    <dbReference type="NCBI Taxonomy" id="763993"/>
    <lineage>
        <taxon>Bacteria</taxon>
        <taxon>Bacillati</taxon>
        <taxon>Actinomycetota</taxon>
        <taxon>Actinomycetes</taxon>
        <taxon>Kineosporiales</taxon>
        <taxon>Kineosporiaceae</taxon>
        <taxon>Pseudokineococcus</taxon>
    </lineage>
</organism>
<feature type="region of interest" description="Disordered" evidence="2">
    <location>
        <begin position="1"/>
        <end position="20"/>
    </location>
</feature>
<evidence type="ECO:0000313" key="4">
    <source>
        <dbReference type="EMBL" id="ROP34621.1"/>
    </source>
</evidence>
<name>A0A3N1GWI8_9ACTN</name>
<dbReference type="InterPro" id="IPR035959">
    <property type="entry name" value="RutC-like_sf"/>
</dbReference>
<evidence type="ECO:0000256" key="1">
    <source>
        <dbReference type="ARBA" id="ARBA00010552"/>
    </source>
</evidence>
<feature type="signal peptide" evidence="3">
    <location>
        <begin position="1"/>
        <end position="39"/>
    </location>
</feature>
<evidence type="ECO:0000256" key="3">
    <source>
        <dbReference type="SAM" id="SignalP"/>
    </source>
</evidence>
<evidence type="ECO:0000256" key="2">
    <source>
        <dbReference type="SAM" id="MobiDB-lite"/>
    </source>
</evidence>
<gene>
    <name evidence="4" type="ORF">EDC03_2437</name>
</gene>
<dbReference type="InParanoid" id="A0A3N1GWI8"/>
<dbReference type="PROSITE" id="PS01094">
    <property type="entry name" value="UPF0076"/>
    <property type="match status" value="1"/>
</dbReference>